<proteinExistence type="predicted"/>
<organism evidence="1 2">
    <name type="scientific">Vaccinium darrowii</name>
    <dbReference type="NCBI Taxonomy" id="229202"/>
    <lineage>
        <taxon>Eukaryota</taxon>
        <taxon>Viridiplantae</taxon>
        <taxon>Streptophyta</taxon>
        <taxon>Embryophyta</taxon>
        <taxon>Tracheophyta</taxon>
        <taxon>Spermatophyta</taxon>
        <taxon>Magnoliopsida</taxon>
        <taxon>eudicotyledons</taxon>
        <taxon>Gunneridae</taxon>
        <taxon>Pentapetalae</taxon>
        <taxon>asterids</taxon>
        <taxon>Ericales</taxon>
        <taxon>Ericaceae</taxon>
        <taxon>Vaccinioideae</taxon>
        <taxon>Vaccinieae</taxon>
        <taxon>Vaccinium</taxon>
    </lineage>
</organism>
<reference evidence="1 2" key="1">
    <citation type="journal article" date="2021" name="Hortic Res">
        <title>High-quality reference genome and annotation aids understanding of berry development for evergreen blueberry (Vaccinium darrowii).</title>
        <authorList>
            <person name="Yu J."/>
            <person name="Hulse-Kemp A.M."/>
            <person name="Babiker E."/>
            <person name="Staton M."/>
        </authorList>
    </citation>
    <scope>NUCLEOTIDE SEQUENCE [LARGE SCALE GENOMIC DNA]</scope>
    <source>
        <strain evidence="2">cv. NJ 8807/NJ 8810</strain>
        <tissue evidence="1">Young leaf</tissue>
    </source>
</reference>
<name>A0ACB7XYN3_9ERIC</name>
<sequence>MGSACCVARKDTTVTSRASGETLRRNAGYSPSWSFRWDNRRRVAGEMENISETSLAFSTNSSMEMKGELVSDRGNFSGLGSPLGNFGTPTSQKSTPSSQKSPVHVGPGANTVTYSDITVAGNGDSKASFHLIGIEPSKRLCH</sequence>
<accession>A0ACB7XYN3</accession>
<dbReference type="EMBL" id="CM037155">
    <property type="protein sequence ID" value="KAH7846368.1"/>
    <property type="molecule type" value="Genomic_DNA"/>
</dbReference>
<keyword evidence="2" id="KW-1185">Reference proteome</keyword>
<evidence type="ECO:0000313" key="1">
    <source>
        <dbReference type="EMBL" id="KAH7846368.1"/>
    </source>
</evidence>
<comment type="caution">
    <text evidence="1">The sequence shown here is derived from an EMBL/GenBank/DDBJ whole genome shotgun (WGS) entry which is preliminary data.</text>
</comment>
<dbReference type="Proteomes" id="UP000828048">
    <property type="component" value="Chromosome 5"/>
</dbReference>
<gene>
    <name evidence="1" type="ORF">Vadar_013099</name>
</gene>
<evidence type="ECO:0000313" key="2">
    <source>
        <dbReference type="Proteomes" id="UP000828048"/>
    </source>
</evidence>
<protein>
    <submittedName>
        <fullName evidence="1">Uncharacterized protein</fullName>
    </submittedName>
</protein>